<dbReference type="OrthoDB" id="40953at2759"/>
<protein>
    <recommendedName>
        <fullName evidence="1">SPRY domain-containing protein 7</fullName>
    </recommendedName>
</protein>
<dbReference type="Gene3D" id="2.60.120.920">
    <property type="match status" value="1"/>
</dbReference>
<proteinExistence type="predicted"/>
<dbReference type="InterPro" id="IPR035766">
    <property type="entry name" value="SPRYD7"/>
</dbReference>
<dbReference type="SMART" id="SM00449">
    <property type="entry name" value="SPRY"/>
    <property type="match status" value="1"/>
</dbReference>
<keyword evidence="4" id="KW-1185">Reference proteome</keyword>
<dbReference type="SUPFAM" id="SSF49899">
    <property type="entry name" value="Concanavalin A-like lectins/glucanases"/>
    <property type="match status" value="1"/>
</dbReference>
<feature type="domain" description="B30.2/SPRY" evidence="2">
    <location>
        <begin position="1"/>
        <end position="194"/>
    </location>
</feature>
<dbReference type="InterPro" id="IPR043136">
    <property type="entry name" value="B30.2/SPRY_sf"/>
</dbReference>
<evidence type="ECO:0000313" key="3">
    <source>
        <dbReference type="EMBL" id="KAF7284166.1"/>
    </source>
</evidence>
<dbReference type="AlphaFoldDB" id="A0A834IQN0"/>
<gene>
    <name evidence="3" type="ORF">GWI33_022417</name>
</gene>
<reference evidence="3" key="1">
    <citation type="submission" date="2020-08" db="EMBL/GenBank/DDBJ databases">
        <title>Genome sequencing and assembly of the red palm weevil Rhynchophorus ferrugineus.</title>
        <authorList>
            <person name="Dias G.B."/>
            <person name="Bergman C.M."/>
            <person name="Manee M."/>
        </authorList>
    </citation>
    <scope>NUCLEOTIDE SEQUENCE</scope>
    <source>
        <strain evidence="3">AA-2017</strain>
        <tissue evidence="3">Whole larva</tissue>
    </source>
</reference>
<accession>A0A834IQN0</accession>
<sequence>MSSVSVFCCLKGCLDGFNFKAPTHNIPKPNPIQLDTSFMGYEVVIVKWGQRACGAGGVLGNAPLVQSKSYFEVKIQQGGSWSVGLATRQTDLSLTVGGMDEFSWTLCSDHILRHNKQELHKLNIASNSEGGLQSLQEGDIIGISFDHIQLKFYLNGNEIDCPISNIKGTTYPALYVDDGAILDIILENFTYPPPPGFDKIMLEQSLL</sequence>
<dbReference type="InterPro" id="IPR003877">
    <property type="entry name" value="SPRY_dom"/>
</dbReference>
<dbReference type="PROSITE" id="PS50188">
    <property type="entry name" value="B302_SPRY"/>
    <property type="match status" value="1"/>
</dbReference>
<dbReference type="Pfam" id="PF00622">
    <property type="entry name" value="SPRY"/>
    <property type="match status" value="1"/>
</dbReference>
<dbReference type="CDD" id="cd12880">
    <property type="entry name" value="SPRYD7"/>
    <property type="match status" value="1"/>
</dbReference>
<evidence type="ECO:0000313" key="4">
    <source>
        <dbReference type="Proteomes" id="UP000625711"/>
    </source>
</evidence>
<dbReference type="EMBL" id="JAACXV010000081">
    <property type="protein sequence ID" value="KAF7284166.1"/>
    <property type="molecule type" value="Genomic_DNA"/>
</dbReference>
<dbReference type="PANTHER" id="PTHR20951">
    <property type="entry name" value="C13ORF1 PROTEIN-RELATED"/>
    <property type="match status" value="1"/>
</dbReference>
<evidence type="ECO:0000256" key="1">
    <source>
        <dbReference type="ARBA" id="ARBA00021772"/>
    </source>
</evidence>
<dbReference type="Proteomes" id="UP000625711">
    <property type="component" value="Unassembled WGS sequence"/>
</dbReference>
<dbReference type="PANTHER" id="PTHR20951:SF2">
    <property type="entry name" value="SPRY DOMAIN-CONTAINING PROTEIN 7"/>
    <property type="match status" value="1"/>
</dbReference>
<dbReference type="InterPro" id="IPR001870">
    <property type="entry name" value="B30.2/SPRY"/>
</dbReference>
<evidence type="ECO:0000259" key="2">
    <source>
        <dbReference type="PROSITE" id="PS50188"/>
    </source>
</evidence>
<dbReference type="InterPro" id="IPR013320">
    <property type="entry name" value="ConA-like_dom_sf"/>
</dbReference>
<comment type="caution">
    <text evidence="3">The sequence shown here is derived from an EMBL/GenBank/DDBJ whole genome shotgun (WGS) entry which is preliminary data.</text>
</comment>
<organism evidence="3 4">
    <name type="scientific">Rhynchophorus ferrugineus</name>
    <name type="common">Red palm weevil</name>
    <name type="synonym">Curculio ferrugineus</name>
    <dbReference type="NCBI Taxonomy" id="354439"/>
    <lineage>
        <taxon>Eukaryota</taxon>
        <taxon>Metazoa</taxon>
        <taxon>Ecdysozoa</taxon>
        <taxon>Arthropoda</taxon>
        <taxon>Hexapoda</taxon>
        <taxon>Insecta</taxon>
        <taxon>Pterygota</taxon>
        <taxon>Neoptera</taxon>
        <taxon>Endopterygota</taxon>
        <taxon>Coleoptera</taxon>
        <taxon>Polyphaga</taxon>
        <taxon>Cucujiformia</taxon>
        <taxon>Curculionidae</taxon>
        <taxon>Dryophthorinae</taxon>
        <taxon>Rhynchophorus</taxon>
    </lineage>
</organism>
<name>A0A834IQN0_RHYFE</name>